<reference evidence="2 3" key="1">
    <citation type="submission" date="2023-08" db="EMBL/GenBank/DDBJ databases">
        <authorList>
            <person name="Sharma P."/>
            <person name="Verma V."/>
            <person name="Mohan M.K."/>
            <person name="Dubey A.K."/>
        </authorList>
    </citation>
    <scope>NUCLEOTIDE SEQUENCE [LARGE SCALE GENOMIC DNA]</scope>
    <source>
        <strain evidence="2 3">ADP4</strain>
    </source>
</reference>
<gene>
    <name evidence="2" type="ORF">RB636_30765</name>
</gene>
<feature type="transmembrane region" description="Helical" evidence="1">
    <location>
        <begin position="61"/>
        <end position="77"/>
    </location>
</feature>
<accession>A0ABU7X267</accession>
<proteinExistence type="predicted"/>
<evidence type="ECO:0000313" key="3">
    <source>
        <dbReference type="Proteomes" id="UP001348265"/>
    </source>
</evidence>
<organism evidence="2 3">
    <name type="scientific">Streptomyces chrestomyceticus</name>
    <dbReference type="NCBI Taxonomy" id="68185"/>
    <lineage>
        <taxon>Bacteria</taxon>
        <taxon>Bacillati</taxon>
        <taxon>Actinomycetota</taxon>
        <taxon>Actinomycetes</taxon>
        <taxon>Kitasatosporales</taxon>
        <taxon>Streptomycetaceae</taxon>
        <taxon>Streptomyces</taxon>
    </lineage>
</organism>
<sequence>MPKRRALVTFHETAERQLAALADGNLARLDPVLDAIAADPEIGWPLADSLLREHQQDGVRVIYYATTLGTIIAVAYVEV</sequence>
<keyword evidence="1" id="KW-0812">Transmembrane</keyword>
<protein>
    <submittedName>
        <fullName evidence="2">Uncharacterized protein</fullName>
    </submittedName>
</protein>
<comment type="caution">
    <text evidence="2">The sequence shown here is derived from an EMBL/GenBank/DDBJ whole genome shotgun (WGS) entry which is preliminary data.</text>
</comment>
<evidence type="ECO:0000256" key="1">
    <source>
        <dbReference type="SAM" id="Phobius"/>
    </source>
</evidence>
<dbReference type="RefSeq" id="WP_331788936.1">
    <property type="nucleotide sequence ID" value="NZ_JAVFKM010000020.1"/>
</dbReference>
<name>A0ABU7X267_9ACTN</name>
<dbReference type="EMBL" id="JAVFKM010000020">
    <property type="protein sequence ID" value="MEF3117562.1"/>
    <property type="molecule type" value="Genomic_DNA"/>
</dbReference>
<keyword evidence="3" id="KW-1185">Reference proteome</keyword>
<keyword evidence="1" id="KW-0472">Membrane</keyword>
<evidence type="ECO:0000313" key="2">
    <source>
        <dbReference type="EMBL" id="MEF3117562.1"/>
    </source>
</evidence>
<keyword evidence="1" id="KW-1133">Transmembrane helix</keyword>
<dbReference type="Proteomes" id="UP001348265">
    <property type="component" value="Unassembled WGS sequence"/>
</dbReference>